<dbReference type="InterPro" id="IPR005111">
    <property type="entry name" value="MoeA_C_domain_IV"/>
</dbReference>
<dbReference type="Gene3D" id="3.90.105.10">
    <property type="entry name" value="Molybdopterin biosynthesis moea protein, domain 2"/>
    <property type="match status" value="1"/>
</dbReference>
<dbReference type="PANTHER" id="PTHR10192:SF5">
    <property type="entry name" value="GEPHYRIN"/>
    <property type="match status" value="1"/>
</dbReference>
<dbReference type="Pfam" id="PF03453">
    <property type="entry name" value="MoeA_N"/>
    <property type="match status" value="1"/>
</dbReference>
<dbReference type="PROSITE" id="PS01079">
    <property type="entry name" value="MOCF_BIOSYNTHESIS_2"/>
    <property type="match status" value="1"/>
</dbReference>
<dbReference type="InterPro" id="IPR036688">
    <property type="entry name" value="MoeA_C_domain_IV_sf"/>
</dbReference>
<dbReference type="FunFam" id="2.170.190.11:FF:000001">
    <property type="entry name" value="Molybdopterin molybdenumtransferase"/>
    <property type="match status" value="1"/>
</dbReference>
<dbReference type="GO" id="GO:0006777">
    <property type="term" value="P:Mo-molybdopterin cofactor biosynthetic process"/>
    <property type="evidence" value="ECO:0007669"/>
    <property type="project" value="UniProtKB-KW"/>
</dbReference>
<feature type="region of interest" description="Disordered" evidence="3">
    <location>
        <begin position="1"/>
        <end position="34"/>
    </location>
</feature>
<dbReference type="Pfam" id="PF12727">
    <property type="entry name" value="PBP_like"/>
    <property type="match status" value="1"/>
</dbReference>
<feature type="compositionally biased region" description="Basic and acidic residues" evidence="3">
    <location>
        <begin position="1"/>
        <end position="17"/>
    </location>
</feature>
<dbReference type="Gene3D" id="3.40.980.10">
    <property type="entry name" value="MoaB/Mog-like domain"/>
    <property type="match status" value="1"/>
</dbReference>
<dbReference type="PANTHER" id="PTHR10192">
    <property type="entry name" value="MOLYBDOPTERIN BIOSYNTHESIS PROTEIN"/>
    <property type="match status" value="1"/>
</dbReference>
<dbReference type="EMBL" id="JBHSKY010000008">
    <property type="protein sequence ID" value="MFC5279123.1"/>
    <property type="molecule type" value="Genomic_DNA"/>
</dbReference>
<evidence type="ECO:0000256" key="1">
    <source>
        <dbReference type="ARBA" id="ARBA00005046"/>
    </source>
</evidence>
<dbReference type="InterPro" id="IPR036425">
    <property type="entry name" value="MoaB/Mog-like_dom_sf"/>
</dbReference>
<dbReference type="SMART" id="SM00852">
    <property type="entry name" value="MoCF_biosynth"/>
    <property type="match status" value="1"/>
</dbReference>
<dbReference type="Gene3D" id="2.170.190.11">
    <property type="entry name" value="Molybdopterin biosynthesis moea protein, domain 3"/>
    <property type="match status" value="1"/>
</dbReference>
<evidence type="ECO:0000313" key="5">
    <source>
        <dbReference type="EMBL" id="MFC5279123.1"/>
    </source>
</evidence>
<keyword evidence="6" id="KW-1185">Reference proteome</keyword>
<feature type="domain" description="MoaB/Mog" evidence="4">
    <location>
        <begin position="194"/>
        <end position="338"/>
    </location>
</feature>
<dbReference type="InterPro" id="IPR024370">
    <property type="entry name" value="PBP_domain"/>
</dbReference>
<evidence type="ECO:0000259" key="4">
    <source>
        <dbReference type="SMART" id="SM00852"/>
    </source>
</evidence>
<keyword evidence="2" id="KW-0501">Molybdenum cofactor biosynthesis</keyword>
<dbReference type="NCBIfam" id="NF011068">
    <property type="entry name" value="PRK14498.1"/>
    <property type="match status" value="1"/>
</dbReference>
<proteinExistence type="predicted"/>
<dbReference type="SUPFAM" id="SSF53850">
    <property type="entry name" value="Periplasmic binding protein-like II"/>
    <property type="match status" value="1"/>
</dbReference>
<dbReference type="SUPFAM" id="SSF63867">
    <property type="entry name" value="MoeA C-terminal domain-like"/>
    <property type="match status" value="1"/>
</dbReference>
<dbReference type="NCBIfam" id="TIGR00177">
    <property type="entry name" value="molyb_syn"/>
    <property type="match status" value="1"/>
</dbReference>
<comment type="caution">
    <text evidence="5">The sequence shown here is derived from an EMBL/GenBank/DDBJ whole genome shotgun (WGS) entry which is preliminary data.</text>
</comment>
<dbReference type="CDD" id="cd00887">
    <property type="entry name" value="MoeA"/>
    <property type="match status" value="1"/>
</dbReference>
<protein>
    <submittedName>
        <fullName evidence="5">Molybdopterin biosynthesis protein</fullName>
    </submittedName>
</protein>
<dbReference type="InterPro" id="IPR005110">
    <property type="entry name" value="MoeA_linker/N"/>
</dbReference>
<reference evidence="5 6" key="1">
    <citation type="journal article" date="2019" name="Int. J. Syst. Evol. Microbiol.">
        <title>The Global Catalogue of Microorganisms (GCM) 10K type strain sequencing project: providing services to taxonomists for standard genome sequencing and annotation.</title>
        <authorList>
            <consortium name="The Broad Institute Genomics Platform"/>
            <consortium name="The Broad Institute Genome Sequencing Center for Infectious Disease"/>
            <person name="Wu L."/>
            <person name="Ma J."/>
        </authorList>
    </citation>
    <scope>NUCLEOTIDE SEQUENCE [LARGE SCALE GENOMIC DNA]</scope>
    <source>
        <strain evidence="5 6">CGMCC 1.12124</strain>
    </source>
</reference>
<dbReference type="SUPFAM" id="SSF63882">
    <property type="entry name" value="MoeA N-terminal region -like"/>
    <property type="match status" value="1"/>
</dbReference>
<sequence length="656" mass="68634">MTERKEFRDLAEPDAARDAIASLDLSPEPESVPLSEARGRVLAERVDAGIDVPGFDRASMDGYAVRARDTFGADEADPVALDLVGAVHAGEPPEVTVDPGTCAEVSTGAVMPDGADAVVMVERTDERPTEGGEPDRIAFRTSVAPGDHVMAAGADIAAGARALGPGTRLTPREIGLLSALGVDEVPVRGRPTVGIVSTGDELVRPGDDLDPSRGEIYDVNSTTIAAGVTEAGGEPVLYPHAGDDYAEMERLLREAADECDLVLSSGSTSASAVDVIYRVIEERGDLLLHGVAVKPGKPMLIGRLDRADGGESAYVGLPGYPVSALTIFRTFVAPAIREAAGLPEPRTATVEGRMAVRERYAEGRLRLMPVGLLDLGDDAAADGAAADGPAGDSTAPIVYPVDKGSGATTSLVEADGVVAVDPDTEYLEAGEPVTVRLFSPDVRPPTLLGVGEDDPAVNRLLDRIESPRYLPVGSREGYRRLRDGVPDVAVTAGPTDRDVDDVVLGGWNREWGLVVPAGNPEDVEGLADLLDRDLRFVNRPTGTGLRRSLDDALAELADERSAARGDLTERIDGYGLTLRAFESPVRRVLDGDADAGLGLRETAERLGCGFVPLGDQRVAVRAAADRVGREAVASLATELDDDGIADLIAGLAGYSA</sequence>
<dbReference type="InterPro" id="IPR038987">
    <property type="entry name" value="MoeA-like"/>
</dbReference>
<evidence type="ECO:0000256" key="3">
    <source>
        <dbReference type="SAM" id="MobiDB-lite"/>
    </source>
</evidence>
<dbReference type="Pfam" id="PF03454">
    <property type="entry name" value="MoeA_C"/>
    <property type="match status" value="1"/>
</dbReference>
<dbReference type="AlphaFoldDB" id="A0ABD5R296"/>
<name>A0ABD5R296_9EURY</name>
<dbReference type="Pfam" id="PF00994">
    <property type="entry name" value="MoCF_biosynth"/>
    <property type="match status" value="1"/>
</dbReference>
<evidence type="ECO:0000313" key="6">
    <source>
        <dbReference type="Proteomes" id="UP001596118"/>
    </source>
</evidence>
<dbReference type="SUPFAM" id="SSF53218">
    <property type="entry name" value="Molybdenum cofactor biosynthesis proteins"/>
    <property type="match status" value="1"/>
</dbReference>
<accession>A0ABD5R296</accession>
<dbReference type="InterPro" id="IPR008284">
    <property type="entry name" value="MoCF_biosynth_CS"/>
</dbReference>
<gene>
    <name evidence="5" type="ORF">ACFPM1_10195</name>
</gene>
<dbReference type="Gene3D" id="2.40.340.10">
    <property type="entry name" value="MoeA, C-terminal, domain IV"/>
    <property type="match status" value="1"/>
</dbReference>
<dbReference type="InterPro" id="IPR036135">
    <property type="entry name" value="MoeA_linker/N_sf"/>
</dbReference>
<organism evidence="5 6">
    <name type="scientific">Halorubrum rubrum</name>
    <dbReference type="NCBI Taxonomy" id="1126240"/>
    <lineage>
        <taxon>Archaea</taxon>
        <taxon>Methanobacteriati</taxon>
        <taxon>Methanobacteriota</taxon>
        <taxon>Stenosarchaea group</taxon>
        <taxon>Halobacteria</taxon>
        <taxon>Halobacteriales</taxon>
        <taxon>Haloferacaceae</taxon>
        <taxon>Halorubrum</taxon>
    </lineage>
</organism>
<comment type="pathway">
    <text evidence="1">Cofactor biosynthesis; molybdopterin biosynthesis.</text>
</comment>
<dbReference type="RefSeq" id="WP_256411551.1">
    <property type="nucleotide sequence ID" value="NZ_JANHDM010000005.1"/>
</dbReference>
<evidence type="ECO:0000256" key="2">
    <source>
        <dbReference type="ARBA" id="ARBA00023150"/>
    </source>
</evidence>
<dbReference type="NCBIfam" id="NF045515">
    <property type="entry name" value="Glp_gephyrin"/>
    <property type="match status" value="1"/>
</dbReference>
<dbReference type="Proteomes" id="UP001596118">
    <property type="component" value="Unassembled WGS sequence"/>
</dbReference>
<dbReference type="InterPro" id="IPR001453">
    <property type="entry name" value="MoaB/Mog_dom"/>
</dbReference>